<feature type="region of interest" description="Disordered" evidence="1">
    <location>
        <begin position="61"/>
        <end position="153"/>
    </location>
</feature>
<keyword evidence="3" id="KW-1185">Reference proteome</keyword>
<name>A0A8H4QC07_9HYPO</name>
<feature type="compositionally biased region" description="Polar residues" evidence="1">
    <location>
        <begin position="142"/>
        <end position="153"/>
    </location>
</feature>
<dbReference type="OrthoDB" id="4939977at2759"/>
<sequence>MASRKCDFRIIMPVNHRIYSTGFLPRSTSCIGPRSPRFHEDFEAPFSEAVLNASRTTFASETSDGLQSCSQSRHSIDADYKQQECPPASPNNWQSTEHSKRSSINDRIREWAKRSLNFKRKSDDVQPDDADDLKEPPHDQADSGQSSICHEQR</sequence>
<comment type="caution">
    <text evidence="2">The sequence shown here is derived from an EMBL/GenBank/DDBJ whole genome shotgun (WGS) entry which is preliminary data.</text>
</comment>
<reference evidence="2 3" key="1">
    <citation type="journal article" date="2020" name="G3 (Bethesda)">
        <title>Genetic Underpinnings of Host Manipulation by Ophiocordyceps as Revealed by Comparative Transcriptomics.</title>
        <authorList>
            <person name="Will I."/>
            <person name="Das B."/>
            <person name="Trinh T."/>
            <person name="Brachmann A."/>
            <person name="Ohm R.A."/>
            <person name="de Bekker C."/>
        </authorList>
    </citation>
    <scope>NUCLEOTIDE SEQUENCE [LARGE SCALE GENOMIC DNA]</scope>
    <source>
        <strain evidence="2 3">EC05</strain>
    </source>
</reference>
<proteinExistence type="predicted"/>
<dbReference type="EMBL" id="JAACLJ010000001">
    <property type="protein sequence ID" value="KAF4594578.1"/>
    <property type="molecule type" value="Genomic_DNA"/>
</dbReference>
<feature type="compositionally biased region" description="Polar residues" evidence="1">
    <location>
        <begin position="61"/>
        <end position="73"/>
    </location>
</feature>
<evidence type="ECO:0000256" key="1">
    <source>
        <dbReference type="SAM" id="MobiDB-lite"/>
    </source>
</evidence>
<gene>
    <name evidence="2" type="ORF">GQ602_000191</name>
</gene>
<protein>
    <submittedName>
        <fullName evidence="2">Uncharacterized protein</fullName>
    </submittedName>
</protein>
<organism evidence="2 3">
    <name type="scientific">Ophiocordyceps camponoti-floridani</name>
    <dbReference type="NCBI Taxonomy" id="2030778"/>
    <lineage>
        <taxon>Eukaryota</taxon>
        <taxon>Fungi</taxon>
        <taxon>Dikarya</taxon>
        <taxon>Ascomycota</taxon>
        <taxon>Pezizomycotina</taxon>
        <taxon>Sordariomycetes</taxon>
        <taxon>Hypocreomycetidae</taxon>
        <taxon>Hypocreales</taxon>
        <taxon>Ophiocordycipitaceae</taxon>
        <taxon>Ophiocordyceps</taxon>
    </lineage>
</organism>
<dbReference type="AlphaFoldDB" id="A0A8H4QC07"/>
<accession>A0A8H4QC07</accession>
<dbReference type="Proteomes" id="UP000562929">
    <property type="component" value="Unassembled WGS sequence"/>
</dbReference>
<feature type="compositionally biased region" description="Basic and acidic residues" evidence="1">
    <location>
        <begin position="97"/>
        <end position="113"/>
    </location>
</feature>
<evidence type="ECO:0000313" key="2">
    <source>
        <dbReference type="EMBL" id="KAF4594578.1"/>
    </source>
</evidence>
<evidence type="ECO:0000313" key="3">
    <source>
        <dbReference type="Proteomes" id="UP000562929"/>
    </source>
</evidence>